<accession>A0A0C9Z3P4</accession>
<evidence type="ECO:0000313" key="3">
    <source>
        <dbReference type="Proteomes" id="UP000054018"/>
    </source>
</evidence>
<sequence>MAETGTSSQVGLSVSMSPSQSVIVSTTGADLHLPLSDLSLGSSLSSVSSHLNPPAPPVVVPVLVTAPPSKATKKGKRVQAKTTKGGIGVAPARATRSTNRQKKP</sequence>
<gene>
    <name evidence="2" type="ORF">PISMIDRAFT_17138</name>
</gene>
<evidence type="ECO:0000313" key="2">
    <source>
        <dbReference type="EMBL" id="KIK14663.1"/>
    </source>
</evidence>
<reference evidence="3" key="2">
    <citation type="submission" date="2015-01" db="EMBL/GenBank/DDBJ databases">
        <title>Evolutionary Origins and Diversification of the Mycorrhizal Mutualists.</title>
        <authorList>
            <consortium name="DOE Joint Genome Institute"/>
            <consortium name="Mycorrhizal Genomics Consortium"/>
            <person name="Kohler A."/>
            <person name="Kuo A."/>
            <person name="Nagy L.G."/>
            <person name="Floudas D."/>
            <person name="Copeland A."/>
            <person name="Barry K.W."/>
            <person name="Cichocki N."/>
            <person name="Veneault-Fourrey C."/>
            <person name="LaButti K."/>
            <person name="Lindquist E.A."/>
            <person name="Lipzen A."/>
            <person name="Lundell T."/>
            <person name="Morin E."/>
            <person name="Murat C."/>
            <person name="Riley R."/>
            <person name="Ohm R."/>
            <person name="Sun H."/>
            <person name="Tunlid A."/>
            <person name="Henrissat B."/>
            <person name="Grigoriev I.V."/>
            <person name="Hibbett D.S."/>
            <person name="Martin F."/>
        </authorList>
    </citation>
    <scope>NUCLEOTIDE SEQUENCE [LARGE SCALE GENOMIC DNA]</scope>
    <source>
        <strain evidence="3">441</strain>
    </source>
</reference>
<reference evidence="2 3" key="1">
    <citation type="submission" date="2014-04" db="EMBL/GenBank/DDBJ databases">
        <authorList>
            <consortium name="DOE Joint Genome Institute"/>
            <person name="Kuo A."/>
            <person name="Kohler A."/>
            <person name="Costa M.D."/>
            <person name="Nagy L.G."/>
            <person name="Floudas D."/>
            <person name="Copeland A."/>
            <person name="Barry K.W."/>
            <person name="Cichocki N."/>
            <person name="Veneault-Fourrey C."/>
            <person name="LaButti K."/>
            <person name="Lindquist E.A."/>
            <person name="Lipzen A."/>
            <person name="Lundell T."/>
            <person name="Morin E."/>
            <person name="Murat C."/>
            <person name="Sun H."/>
            <person name="Tunlid A."/>
            <person name="Henrissat B."/>
            <person name="Grigoriev I.V."/>
            <person name="Hibbett D.S."/>
            <person name="Martin F."/>
            <person name="Nordberg H.P."/>
            <person name="Cantor M.N."/>
            <person name="Hua S.X."/>
        </authorList>
    </citation>
    <scope>NUCLEOTIDE SEQUENCE [LARGE SCALE GENOMIC DNA]</scope>
    <source>
        <strain evidence="2 3">441</strain>
    </source>
</reference>
<protein>
    <submittedName>
        <fullName evidence="2">Uncharacterized protein</fullName>
    </submittedName>
</protein>
<feature type="region of interest" description="Disordered" evidence="1">
    <location>
        <begin position="69"/>
        <end position="104"/>
    </location>
</feature>
<organism evidence="2 3">
    <name type="scientific">Pisolithus microcarpus 441</name>
    <dbReference type="NCBI Taxonomy" id="765257"/>
    <lineage>
        <taxon>Eukaryota</taxon>
        <taxon>Fungi</taxon>
        <taxon>Dikarya</taxon>
        <taxon>Basidiomycota</taxon>
        <taxon>Agaricomycotina</taxon>
        <taxon>Agaricomycetes</taxon>
        <taxon>Agaricomycetidae</taxon>
        <taxon>Boletales</taxon>
        <taxon>Sclerodermatineae</taxon>
        <taxon>Pisolithaceae</taxon>
        <taxon>Pisolithus</taxon>
    </lineage>
</organism>
<evidence type="ECO:0000256" key="1">
    <source>
        <dbReference type="SAM" id="MobiDB-lite"/>
    </source>
</evidence>
<dbReference type="HOGENOM" id="CLU_2251124_0_0_1"/>
<dbReference type="Proteomes" id="UP000054018">
    <property type="component" value="Unassembled WGS sequence"/>
</dbReference>
<name>A0A0C9Z3P4_9AGAM</name>
<keyword evidence="3" id="KW-1185">Reference proteome</keyword>
<proteinExistence type="predicted"/>
<dbReference type="EMBL" id="KN833928">
    <property type="protein sequence ID" value="KIK14663.1"/>
    <property type="molecule type" value="Genomic_DNA"/>
</dbReference>
<dbReference type="AlphaFoldDB" id="A0A0C9Z3P4"/>